<evidence type="ECO:0000313" key="6">
    <source>
        <dbReference type="Proteomes" id="UP001161438"/>
    </source>
</evidence>
<organism evidence="5 6">
    <name type="scientific">Saccharomyces mikatae IFO 1815</name>
    <dbReference type="NCBI Taxonomy" id="226126"/>
    <lineage>
        <taxon>Eukaryota</taxon>
        <taxon>Fungi</taxon>
        <taxon>Dikarya</taxon>
        <taxon>Ascomycota</taxon>
        <taxon>Saccharomycotina</taxon>
        <taxon>Saccharomycetes</taxon>
        <taxon>Saccharomycetales</taxon>
        <taxon>Saccharomycetaceae</taxon>
        <taxon>Saccharomyces</taxon>
    </lineage>
</organism>
<proteinExistence type="inferred from homology"/>
<sequence length="361" mass="40496">MKYGLPLGIIGLAYSVVLFGAQKTFGWELSYEEYHAAHLTEAINLDEDSDKNPKNLLLPFNRTRIPGSEGSRETQQFIIEHFNKTLAGQWAVETQPFKENGYYFNNLIMTLQNNATEHLVLAAHYDTKIAPTGMVGAIDSAASCAALLYTAQFLTHIASHERTLEFDKLASVPVVTGSTLGVKIVFFDGEEAIEEWGPEDSIYGARHLAAQWLADGTMTRIRMLLLMDLLGSGEEEPMVPSYYSETHQEYQLLNRIEDDLLFRRGDGSIAESQLAAQVARQRKRLDPTDYRFLGLGHSVVGDDHTPFLAAGVPVLHAIPLPFPSTWHTVEDDFRHLDATETRHWALLVCEFVVQSLRSRTE</sequence>
<dbReference type="SUPFAM" id="SSF53187">
    <property type="entry name" value="Zn-dependent exopeptidases"/>
    <property type="match status" value="1"/>
</dbReference>
<dbReference type="AlphaFoldDB" id="A0AA35IZY7"/>
<dbReference type="GO" id="GO:0008233">
    <property type="term" value="F:peptidase activity"/>
    <property type="evidence" value="ECO:0007669"/>
    <property type="project" value="UniProtKB-KW"/>
</dbReference>
<keyword evidence="2" id="KW-0012">Acyltransferase</keyword>
<dbReference type="FunFam" id="3.40.630.10:FF:000081">
    <property type="entry name" value="Peptide hydrolase"/>
    <property type="match status" value="1"/>
</dbReference>
<evidence type="ECO:0000259" key="4">
    <source>
        <dbReference type="Pfam" id="PF04389"/>
    </source>
</evidence>
<evidence type="ECO:0000313" key="5">
    <source>
        <dbReference type="EMBL" id="CAI4039297.1"/>
    </source>
</evidence>
<dbReference type="RefSeq" id="XP_056082412.1">
    <property type="nucleotide sequence ID" value="XM_056222752.1"/>
</dbReference>
<gene>
    <name evidence="5" type="primary">SMKI07G2800</name>
    <name evidence="5" type="ORF">SMKI_07G2800</name>
</gene>
<dbReference type="GO" id="GO:0006508">
    <property type="term" value="P:proteolysis"/>
    <property type="evidence" value="ECO:0007669"/>
    <property type="project" value="UniProtKB-KW"/>
</dbReference>
<dbReference type="InterPro" id="IPR040234">
    <property type="entry name" value="QC/QCL"/>
</dbReference>
<dbReference type="InterPro" id="IPR007484">
    <property type="entry name" value="Peptidase_M28"/>
</dbReference>
<dbReference type="CDD" id="cd03880">
    <property type="entry name" value="M28_QC_like"/>
    <property type="match status" value="1"/>
</dbReference>
<dbReference type="Proteomes" id="UP001161438">
    <property type="component" value="Chromosome 7"/>
</dbReference>
<keyword evidence="1" id="KW-0808">Transferase</keyword>
<evidence type="ECO:0000256" key="1">
    <source>
        <dbReference type="ARBA" id="ARBA00022679"/>
    </source>
</evidence>
<evidence type="ECO:0000256" key="3">
    <source>
        <dbReference type="RuleBase" id="RU361240"/>
    </source>
</evidence>
<dbReference type="GO" id="GO:0016603">
    <property type="term" value="F:glutaminyl-peptide cyclotransferase activity"/>
    <property type="evidence" value="ECO:0007669"/>
    <property type="project" value="InterPro"/>
</dbReference>
<dbReference type="GO" id="GO:0008270">
    <property type="term" value="F:zinc ion binding"/>
    <property type="evidence" value="ECO:0007669"/>
    <property type="project" value="TreeGrafter"/>
</dbReference>
<keyword evidence="3" id="KW-0645">Protease</keyword>
<dbReference type="PANTHER" id="PTHR12283:SF6">
    <property type="entry name" value="GLUTAMINYL-PEPTIDE CYCLOTRANSFERASE-RELATED"/>
    <property type="match status" value="1"/>
</dbReference>
<evidence type="ECO:0000256" key="2">
    <source>
        <dbReference type="ARBA" id="ARBA00023315"/>
    </source>
</evidence>
<dbReference type="PANTHER" id="PTHR12283">
    <property type="entry name" value="GLUTAMINYL-PEPTIDE CYCLOTRANSFERASE"/>
    <property type="match status" value="1"/>
</dbReference>
<comment type="similarity">
    <text evidence="3">Belongs to the peptidase M28 family.</text>
</comment>
<name>A0AA35IZY7_SACMI</name>
<dbReference type="EC" id="3.4.-.-" evidence="3"/>
<dbReference type="Gene3D" id="3.40.630.10">
    <property type="entry name" value="Zn peptidases"/>
    <property type="match status" value="1"/>
</dbReference>
<protein>
    <recommendedName>
        <fullName evidence="3">Peptide hydrolase</fullName>
        <ecNumber evidence="3">3.4.-.-</ecNumber>
    </recommendedName>
</protein>
<accession>A0AA35IZY7</accession>
<feature type="domain" description="Peptidase M28" evidence="4">
    <location>
        <begin position="106"/>
        <end position="352"/>
    </location>
</feature>
<dbReference type="Pfam" id="PF04389">
    <property type="entry name" value="Peptidase_M28"/>
    <property type="match status" value="1"/>
</dbReference>
<dbReference type="GeneID" id="80918508"/>
<keyword evidence="3" id="KW-0862">Zinc</keyword>
<keyword evidence="3" id="KW-0479">Metal-binding</keyword>
<dbReference type="EMBL" id="OX365763">
    <property type="protein sequence ID" value="CAI4039297.1"/>
    <property type="molecule type" value="Genomic_DNA"/>
</dbReference>
<keyword evidence="6" id="KW-1185">Reference proteome</keyword>
<reference evidence="5" key="1">
    <citation type="submission" date="2022-10" db="EMBL/GenBank/DDBJ databases">
        <authorList>
            <person name="Byrne P K."/>
        </authorList>
    </citation>
    <scope>NUCLEOTIDE SEQUENCE</scope>
    <source>
        <strain evidence="5">IFO1815</strain>
    </source>
</reference>
<keyword evidence="3" id="KW-0378">Hydrolase</keyword>
<dbReference type="InterPro" id="IPR037457">
    <property type="entry name" value="M28_QC"/>
</dbReference>